<dbReference type="AlphaFoldDB" id="A0A1W1Z305"/>
<dbReference type="InterPro" id="IPR008969">
    <property type="entry name" value="CarboxyPept-like_regulatory"/>
</dbReference>
<protein>
    <submittedName>
        <fullName evidence="1">CarboxypepD_reg-like domain-containing protein</fullName>
    </submittedName>
</protein>
<organism evidence="1 2">
    <name type="scientific">Pedobacter africanus</name>
    <dbReference type="NCBI Taxonomy" id="151894"/>
    <lineage>
        <taxon>Bacteria</taxon>
        <taxon>Pseudomonadati</taxon>
        <taxon>Bacteroidota</taxon>
        <taxon>Sphingobacteriia</taxon>
        <taxon>Sphingobacteriales</taxon>
        <taxon>Sphingobacteriaceae</taxon>
        <taxon>Pedobacter</taxon>
    </lineage>
</organism>
<dbReference type="Gene3D" id="2.60.40.1120">
    <property type="entry name" value="Carboxypeptidase-like, regulatory domain"/>
    <property type="match status" value="1"/>
</dbReference>
<reference evidence="2" key="1">
    <citation type="submission" date="2017-04" db="EMBL/GenBank/DDBJ databases">
        <authorList>
            <person name="Varghese N."/>
            <person name="Submissions S."/>
        </authorList>
    </citation>
    <scope>NUCLEOTIDE SEQUENCE [LARGE SCALE GENOMIC DNA]</scope>
    <source>
        <strain evidence="2">DSM 12126</strain>
    </source>
</reference>
<dbReference type="STRING" id="151894.SAMN04488524_0374"/>
<name>A0A1W1Z305_9SPHI</name>
<dbReference type="EMBL" id="FWXT01000001">
    <property type="protein sequence ID" value="SMC42328.1"/>
    <property type="molecule type" value="Genomic_DNA"/>
</dbReference>
<proteinExistence type="predicted"/>
<evidence type="ECO:0000313" key="1">
    <source>
        <dbReference type="EMBL" id="SMC42328.1"/>
    </source>
</evidence>
<dbReference type="SUPFAM" id="SSF56935">
    <property type="entry name" value="Porins"/>
    <property type="match status" value="1"/>
</dbReference>
<dbReference type="Proteomes" id="UP000192756">
    <property type="component" value="Unassembled WGS sequence"/>
</dbReference>
<dbReference type="SUPFAM" id="SSF49464">
    <property type="entry name" value="Carboxypeptidase regulatory domain-like"/>
    <property type="match status" value="1"/>
</dbReference>
<keyword evidence="2" id="KW-1185">Reference proteome</keyword>
<evidence type="ECO:0000313" key="2">
    <source>
        <dbReference type="Proteomes" id="UP000192756"/>
    </source>
</evidence>
<sequence>MIRFLAFMLCCQVYFVKAQTGIQGVVGHKADGKGLAGVNVTVKEKDAASVLAYAFTDQKGAYKLSFSSKADSVVVTVSGLGFKKLAQVIDNRSGTYHFSLDAEVIKLKEVKVNPPKIRKLNDTLNYLVDGFADKNDRTIGDVLKKMPGIRVADDGSITYNNKPINRFYIENLDLLKGRYGIATNNVEAKDVATVQVLENHQPVKALKNREFTDEAAINLKLKDGAKGVLTANTQLGTGLSPFLWNNELTSTYFNKGRQNINTYKGNNTGNDAGAELKSYYPGDNQLSPYSALTLQSPSAPPISQKRYLYNRANAASANNLWSLGKDYQLNANVIYLNDRQEKENFSRSVYYLPADSVLAIEENLAATTHTDLLETGLQLNRNTERYYLDNAFRFSGKWDRGSGISESGERSGSGAQEAGTSNWQNIFQDLKQPVFKVDNTFSLIRNYKRLSLKLYSYNGYSSTDQELSVEPFLYDALFGNAVGLTALRQSVGQRQFSSANRLTLGLTKGSWKQNYTLAADLNLQQLNTQLQGQEASGNFTSAVDSLSNGLTWNKYSLSFQPDYTYAKDKIKVTLQLPLVYNYLYRNNDNGNEIERHINRLLFNPSINIRYELNLFWNMTAAVSYNNEQGGIENGFTGYMMQSYRSLQRNEGQLSEQKNQSYSLDLGYRHPLHAVFFNLGLRHGRSSMNLLYGYAYQDILSFKKAYFISNGSNRYSIYARLSKGIDAIASTLSLDADYSSSSASQISQDKIIDFTAENFNLRPAISSKLGKWASLSYTFQYAQSRNRVRNNAGDFKPINSSRQQAQLNFFPVKALTINLGYENFYNGAIVSGSRGMNFADLGMRYVFKKVELSAEYANVFDTRQYIAAAYNDISTFYSVYNLRPAQLLLKLRFKIR</sequence>
<gene>
    <name evidence="1" type="ORF">SAMN04488524_0374</name>
</gene>
<accession>A0A1W1Z305</accession>